<evidence type="ECO:0000259" key="2">
    <source>
        <dbReference type="Pfam" id="PF12708"/>
    </source>
</evidence>
<protein>
    <submittedName>
        <fullName evidence="3">Glycoside hydrolase family 55</fullName>
    </submittedName>
</protein>
<accession>A0A5M8PH38</accession>
<dbReference type="InterPro" id="IPR012334">
    <property type="entry name" value="Pectin_lyas_fold"/>
</dbReference>
<sequence>MYGLIVLAALFASTYARPAGTVRWRNVSSALPSNETLLHSSYKSVVPVHTPARQEGTPIAPDTTMKSRQVEPVHEVGLPERVAARSCGSLTPSNPSTFWYEQITHNGESPFIPDGSQWKIFRNVVTGYSADNSGNTASNVNIQNAINDGSPTPNSRNTNSLGNTGQPAVVYFPGGTYTLNAPLQLYLGTVLMGNPLNPPTLKAGPSFSGNVLIEAMDPSRPAINNFYIAIKNLNFDSTNINKATTFTILDWSVAQGTQLSNCVFNMPSSSTGHTGVAQLSGGDESGTIMSDLTFYGGVAGINLGPNNEQYEIKSVTFSGCTTGIIIQQCFNCVLHNVIFKNNAVGVDMTASNAHSTSLVDSTASNVGIVVNTLAETSGDHSLVIENYSDGGGVSSVVTASGSSILTGSVSNTWVYGNAYPPGSTTTARQTGTIYTTNRPANLLSNGKYLALAARTYQEYDVTQFINVKSVSAYPVYGDGSHDDTANLNSIISTYAGCKILFFPHGVYIVTNTLFFPAGSIVVGEAWSTISASGTNFKNAASPLSMICVGNSGDVGVAQFSNMLFTVADVLPGCILVEVNIAGSNPGDVAFWNSHFRVGGAADSLVETTIACGSNPSGCMAAFLLLYLTASSSAYIEDMWGWTADHDLDGLSIAGQYAISVGRGMLLESTKATWLHGISFEHATLYQFNFNTAQNVFVAMQQCETVYWQGAGSPDLAPAPWTPSAAFGDPTFANCGASDAECRMGWFMYMSGSARVFIYGSAFWVFYNGYLGGDSSNDQGCQPTYCQTNAVTVANTTGLNWFNLNTHSSLNMVVDGGGNVLAPLTGNWGSWGGDIAAYLEFV</sequence>
<feature type="signal peptide" evidence="1">
    <location>
        <begin position="1"/>
        <end position="16"/>
    </location>
</feature>
<proteinExistence type="predicted"/>
<name>A0A5M8PH38_9LECA</name>
<dbReference type="AlphaFoldDB" id="A0A5M8PH38"/>
<feature type="domain" description="Rhamnogalacturonase A/B/Epimerase-like pectate lyase" evidence="2">
    <location>
        <begin position="121"/>
        <end position="347"/>
    </location>
</feature>
<dbReference type="Pfam" id="PF12708">
    <property type="entry name" value="Pect-lyase_RHGA_epim"/>
    <property type="match status" value="2"/>
</dbReference>
<dbReference type="InterPro" id="IPR039279">
    <property type="entry name" value="QRT3-like"/>
</dbReference>
<evidence type="ECO:0000313" key="4">
    <source>
        <dbReference type="Proteomes" id="UP000324767"/>
    </source>
</evidence>
<dbReference type="InterPro" id="IPR011050">
    <property type="entry name" value="Pectin_lyase_fold/virulence"/>
</dbReference>
<feature type="chain" id="PRO_5024313126" evidence="1">
    <location>
        <begin position="17"/>
        <end position="841"/>
    </location>
</feature>
<reference evidence="3 4" key="1">
    <citation type="submission" date="2019-09" db="EMBL/GenBank/DDBJ databases">
        <title>The hologenome of the rock-dwelling lichen Lasallia pustulata.</title>
        <authorList>
            <person name="Greshake Tzovaras B."/>
            <person name="Segers F."/>
            <person name="Bicker A."/>
            <person name="Dal Grande F."/>
            <person name="Otte J."/>
            <person name="Hankeln T."/>
            <person name="Schmitt I."/>
            <person name="Ebersberger I."/>
        </authorList>
    </citation>
    <scope>NUCLEOTIDE SEQUENCE [LARGE SCALE GENOMIC DNA]</scope>
    <source>
        <strain evidence="3">A1-1</strain>
    </source>
</reference>
<evidence type="ECO:0000313" key="3">
    <source>
        <dbReference type="EMBL" id="KAA6408363.1"/>
    </source>
</evidence>
<dbReference type="PANTHER" id="PTHR33928:SF2">
    <property type="entry name" value="PECTATE LYASE SUPERFAMILY PROTEIN DOMAIN-CONTAINING PROTEIN-RELATED"/>
    <property type="match status" value="1"/>
</dbReference>
<dbReference type="EMBL" id="VXIT01000014">
    <property type="protein sequence ID" value="KAA6408363.1"/>
    <property type="molecule type" value="Genomic_DNA"/>
</dbReference>
<dbReference type="CDD" id="cd23668">
    <property type="entry name" value="GH55_beta13glucanase-like"/>
    <property type="match status" value="1"/>
</dbReference>
<dbReference type="GO" id="GO:0004650">
    <property type="term" value="F:polygalacturonase activity"/>
    <property type="evidence" value="ECO:0007669"/>
    <property type="project" value="InterPro"/>
</dbReference>
<dbReference type="Gene3D" id="2.160.20.10">
    <property type="entry name" value="Single-stranded right-handed beta-helix, Pectin lyase-like"/>
    <property type="match status" value="2"/>
</dbReference>
<comment type="caution">
    <text evidence="3">The sequence shown here is derived from an EMBL/GenBank/DDBJ whole genome shotgun (WGS) entry which is preliminary data.</text>
</comment>
<dbReference type="OrthoDB" id="1046782at2759"/>
<feature type="domain" description="Rhamnogalacturonase A/B/Epimerase-like pectate lyase" evidence="2">
    <location>
        <begin position="465"/>
        <end position="539"/>
    </location>
</feature>
<dbReference type="Proteomes" id="UP000324767">
    <property type="component" value="Unassembled WGS sequence"/>
</dbReference>
<dbReference type="PANTHER" id="PTHR33928">
    <property type="entry name" value="POLYGALACTURONASE QRT3"/>
    <property type="match status" value="1"/>
</dbReference>
<keyword evidence="1" id="KW-0732">Signal</keyword>
<gene>
    <name evidence="3" type="ORF">FRX48_08105</name>
</gene>
<dbReference type="InterPro" id="IPR024535">
    <property type="entry name" value="RHGA/B-epi-like_pectate_lyase"/>
</dbReference>
<dbReference type="SUPFAM" id="SSF51126">
    <property type="entry name" value="Pectin lyase-like"/>
    <property type="match status" value="2"/>
</dbReference>
<organism evidence="3 4">
    <name type="scientific">Lasallia pustulata</name>
    <dbReference type="NCBI Taxonomy" id="136370"/>
    <lineage>
        <taxon>Eukaryota</taxon>
        <taxon>Fungi</taxon>
        <taxon>Dikarya</taxon>
        <taxon>Ascomycota</taxon>
        <taxon>Pezizomycotina</taxon>
        <taxon>Lecanoromycetes</taxon>
        <taxon>OSLEUM clade</taxon>
        <taxon>Umbilicariomycetidae</taxon>
        <taxon>Umbilicariales</taxon>
        <taxon>Umbilicariaceae</taxon>
        <taxon>Lasallia</taxon>
    </lineage>
</organism>
<evidence type="ECO:0000256" key="1">
    <source>
        <dbReference type="SAM" id="SignalP"/>
    </source>
</evidence>
<keyword evidence="3" id="KW-0378">Hydrolase</keyword>
<dbReference type="FunFam" id="2.160.20.10:FF:000049">
    <property type="entry name" value="Putative exo-beta-1,3-glucanase"/>
    <property type="match status" value="1"/>
</dbReference>